<gene>
    <name evidence="16" type="ORF">C5N92_04735</name>
</gene>
<evidence type="ECO:0000256" key="13">
    <source>
        <dbReference type="ARBA" id="ARBA00029354"/>
    </source>
</evidence>
<protein>
    <recommendedName>
        <fullName evidence="3 15">Crossover junction endodeoxyribonuclease rusA</fullName>
        <ecNumber evidence="14 15">3.1.21.10</ecNumber>
    </recommendedName>
</protein>
<dbReference type="AlphaFoldDB" id="A0A328BZL7"/>
<dbReference type="RefSeq" id="WP_111749716.1">
    <property type="nucleotide sequence ID" value="NZ_PTPX01000009.1"/>
</dbReference>
<name>A0A328BZL7_9PAST</name>
<keyword evidence="8 15" id="KW-0378">Hydrolase</keyword>
<comment type="caution">
    <text evidence="16">The sequence shown here is derived from an EMBL/GenBank/DDBJ whole genome shotgun (WGS) entry which is preliminary data.</text>
</comment>
<keyword evidence="9" id="KW-0460">Magnesium</keyword>
<keyword evidence="17" id="KW-1185">Reference proteome</keyword>
<evidence type="ECO:0000256" key="8">
    <source>
        <dbReference type="ARBA" id="ARBA00022801"/>
    </source>
</evidence>
<evidence type="ECO:0000256" key="3">
    <source>
        <dbReference type="ARBA" id="ARBA00014885"/>
    </source>
</evidence>
<dbReference type="GO" id="GO:0006310">
    <property type="term" value="P:DNA recombination"/>
    <property type="evidence" value="ECO:0007669"/>
    <property type="project" value="UniProtKB-KW"/>
</dbReference>
<dbReference type="Proteomes" id="UP000248689">
    <property type="component" value="Unassembled WGS sequence"/>
</dbReference>
<evidence type="ECO:0000256" key="6">
    <source>
        <dbReference type="ARBA" id="ARBA00022759"/>
    </source>
</evidence>
<dbReference type="Gene3D" id="3.30.1330.70">
    <property type="entry name" value="Holliday junction resolvase RusA"/>
    <property type="match status" value="1"/>
</dbReference>
<comment type="cofactor">
    <cofactor evidence="1">
        <name>Mg(2+)</name>
        <dbReference type="ChEBI" id="CHEBI:18420"/>
    </cofactor>
</comment>
<comment type="subunit">
    <text evidence="2">Homodimer.</text>
</comment>
<evidence type="ECO:0000256" key="9">
    <source>
        <dbReference type="ARBA" id="ARBA00022842"/>
    </source>
</evidence>
<dbReference type="EMBL" id="PTPX01000009">
    <property type="protein sequence ID" value="RAL19105.1"/>
    <property type="molecule type" value="Genomic_DNA"/>
</dbReference>
<evidence type="ECO:0000256" key="1">
    <source>
        <dbReference type="ARBA" id="ARBA00001946"/>
    </source>
</evidence>
<evidence type="ECO:0000313" key="16">
    <source>
        <dbReference type="EMBL" id="RAL19105.1"/>
    </source>
</evidence>
<keyword evidence="11 15" id="KW-0234">DNA repair</keyword>
<dbReference type="PIRSF" id="PIRSF001007">
    <property type="entry name" value="RusA"/>
    <property type="match status" value="1"/>
</dbReference>
<dbReference type="InterPro" id="IPR036614">
    <property type="entry name" value="RusA-like_sf"/>
</dbReference>
<evidence type="ECO:0000256" key="7">
    <source>
        <dbReference type="ARBA" id="ARBA00022763"/>
    </source>
</evidence>
<comment type="catalytic activity">
    <reaction evidence="13 15">
        <text>Endonucleolytic cleavage at a junction such as a reciprocal single-stranded crossover between two homologous DNA duplexes (Holliday junction).</text>
        <dbReference type="EC" id="3.1.21.10"/>
    </reaction>
</comment>
<reference evidence="17" key="1">
    <citation type="submission" date="2018-02" db="EMBL/GenBank/DDBJ databases">
        <title>Glaesserella australis sp. nov., isolated from the lungs of pigs.</title>
        <authorList>
            <person name="Turni C."/>
            <person name="Christensen H."/>
        </authorList>
    </citation>
    <scope>NUCLEOTIDE SEQUENCE [LARGE SCALE GENOMIC DNA]</scope>
    <source>
        <strain evidence="17">HS4635</strain>
    </source>
</reference>
<dbReference type="Pfam" id="PF05866">
    <property type="entry name" value="RusA"/>
    <property type="match status" value="1"/>
</dbReference>
<evidence type="ECO:0000256" key="4">
    <source>
        <dbReference type="ARBA" id="ARBA00022722"/>
    </source>
</evidence>
<proteinExistence type="inferred from homology"/>
<keyword evidence="4 15" id="KW-0540">Nuclease</keyword>
<organism evidence="16 17">
    <name type="scientific">Glaesserella australis</name>
    <dbReference type="NCBI Taxonomy" id="2094024"/>
    <lineage>
        <taxon>Bacteria</taxon>
        <taxon>Pseudomonadati</taxon>
        <taxon>Pseudomonadota</taxon>
        <taxon>Gammaproteobacteria</taxon>
        <taxon>Pasteurellales</taxon>
        <taxon>Pasteurellaceae</taxon>
        <taxon>Glaesserella</taxon>
    </lineage>
</organism>
<evidence type="ECO:0000256" key="10">
    <source>
        <dbReference type="ARBA" id="ARBA00023172"/>
    </source>
</evidence>
<dbReference type="GO" id="GO:0008821">
    <property type="term" value="F:crossover junction DNA endonuclease activity"/>
    <property type="evidence" value="ECO:0007669"/>
    <property type="project" value="UniProtKB-EC"/>
</dbReference>
<evidence type="ECO:0000256" key="5">
    <source>
        <dbReference type="ARBA" id="ARBA00022723"/>
    </source>
</evidence>
<dbReference type="InterPro" id="IPR016281">
    <property type="entry name" value="Endonuclease_RusA"/>
</dbReference>
<evidence type="ECO:0000313" key="17">
    <source>
        <dbReference type="Proteomes" id="UP000248689"/>
    </source>
</evidence>
<dbReference type="SUPFAM" id="SSF103084">
    <property type="entry name" value="Holliday junction resolvase RusA"/>
    <property type="match status" value="1"/>
</dbReference>
<keyword evidence="5" id="KW-0479">Metal-binding</keyword>
<sequence length="117" mass="13400">MVTLELPYPPTVNHYWKHTRNGIHYVTPKGKAFQQAVIWQTKHAKKFKGRVELKIDIYPPDNRKRDIDNIFKALLDGLTKSGVIADDSLVYKLVAEKLAPVQDGKVVVMIKEIEHGH</sequence>
<keyword evidence="10" id="KW-0233">DNA recombination</keyword>
<evidence type="ECO:0000256" key="14">
    <source>
        <dbReference type="ARBA" id="ARBA00029488"/>
    </source>
</evidence>
<comment type="function">
    <text evidence="15">Endonuclease that resolves Holliday junction intermediates made during homologous genetic recombination and DNA repair. Exhibits sequence and structure-selective cleavage of four-way DNA junctions, where it introduces symmetrical nicks in two strands of the same polarity at the 5' side of dinucleotides. Corrects the defects in genetic recombination and DNA repair associated with inactivation of ruvAB or ruvC.</text>
</comment>
<keyword evidence="6 15" id="KW-0255">Endonuclease</keyword>
<comment type="similarity">
    <text evidence="15">Belongs to the rusA family.</text>
</comment>
<dbReference type="OrthoDB" id="73971at2"/>
<dbReference type="EC" id="3.1.21.10" evidence="14 15"/>
<dbReference type="InterPro" id="IPR008822">
    <property type="entry name" value="Endonuclease_RusA-like"/>
</dbReference>
<comment type="function">
    <text evidence="12">Endonuclease that resolves Holliday junction intermediates made during homologous genetic recombination and DNA repair. Exhibits sequence and structure-selective cleavage of four-way DNA junctions, where it introduces symmetrical nicks in two strands of the same polarity at the 5' side of CC dinucleotides. Corrects the defects in genetic recombination and DNA repair associated with inactivation of RuvAB or RuvC.</text>
</comment>
<keyword evidence="7 15" id="KW-0227">DNA damage</keyword>
<evidence type="ECO:0000256" key="11">
    <source>
        <dbReference type="ARBA" id="ARBA00023204"/>
    </source>
</evidence>
<dbReference type="GO" id="GO:0006281">
    <property type="term" value="P:DNA repair"/>
    <property type="evidence" value="ECO:0007669"/>
    <property type="project" value="UniProtKB-KW"/>
</dbReference>
<accession>A0A328BZL7</accession>
<dbReference type="GO" id="GO:0000287">
    <property type="term" value="F:magnesium ion binding"/>
    <property type="evidence" value="ECO:0007669"/>
    <property type="project" value="InterPro"/>
</dbReference>
<evidence type="ECO:0000256" key="15">
    <source>
        <dbReference type="PIRNR" id="PIRNR001007"/>
    </source>
</evidence>
<evidence type="ECO:0000256" key="2">
    <source>
        <dbReference type="ARBA" id="ARBA00011738"/>
    </source>
</evidence>
<evidence type="ECO:0000256" key="12">
    <source>
        <dbReference type="ARBA" id="ARBA00024745"/>
    </source>
</evidence>